<dbReference type="GO" id="GO:0015689">
    <property type="term" value="P:molybdate ion transport"/>
    <property type="evidence" value="ECO:0007669"/>
    <property type="project" value="InterPro"/>
</dbReference>
<dbReference type="Pfam" id="PF13531">
    <property type="entry name" value="SBP_bac_11"/>
    <property type="match status" value="1"/>
</dbReference>
<dbReference type="SUPFAM" id="SSF53850">
    <property type="entry name" value="Periplasmic binding protein-like II"/>
    <property type="match status" value="1"/>
</dbReference>
<dbReference type="PROSITE" id="PS51257">
    <property type="entry name" value="PROKAR_LIPOPROTEIN"/>
    <property type="match status" value="1"/>
</dbReference>
<name>A0A268EPE6_9BACL</name>
<feature type="binding site" evidence="5">
    <location>
        <position position="51"/>
    </location>
    <ligand>
        <name>molybdate</name>
        <dbReference type="ChEBI" id="CHEBI:36264"/>
    </ligand>
</feature>
<evidence type="ECO:0000256" key="4">
    <source>
        <dbReference type="ARBA" id="ARBA00022729"/>
    </source>
</evidence>
<dbReference type="EMBL" id="NPBY01000049">
    <property type="protein sequence ID" value="PAD75000.1"/>
    <property type="molecule type" value="Genomic_DNA"/>
</dbReference>
<dbReference type="InterPro" id="IPR005950">
    <property type="entry name" value="ModA"/>
</dbReference>
<dbReference type="InterPro" id="IPR050682">
    <property type="entry name" value="ModA/WtpA"/>
</dbReference>
<feature type="binding site" evidence="5">
    <location>
        <position position="160"/>
    </location>
    <ligand>
        <name>molybdate</name>
        <dbReference type="ChEBI" id="CHEBI:36264"/>
    </ligand>
</feature>
<dbReference type="PANTHER" id="PTHR30632:SF0">
    <property type="entry name" value="SULFATE-BINDING PROTEIN"/>
    <property type="match status" value="1"/>
</dbReference>
<evidence type="ECO:0000256" key="3">
    <source>
        <dbReference type="ARBA" id="ARBA00022723"/>
    </source>
</evidence>
<keyword evidence="3 5" id="KW-0479">Metal-binding</keyword>
<feature type="binding site" evidence="5">
    <location>
        <position position="205"/>
    </location>
    <ligand>
        <name>molybdate</name>
        <dbReference type="ChEBI" id="CHEBI:36264"/>
    </ligand>
</feature>
<dbReference type="GO" id="GO:0046872">
    <property type="term" value="F:metal ion binding"/>
    <property type="evidence" value="ECO:0007669"/>
    <property type="project" value="UniProtKB-KW"/>
</dbReference>
<keyword evidence="2 5" id="KW-0500">Molybdenum</keyword>
<feature type="chain" id="PRO_5039487478" evidence="6">
    <location>
        <begin position="22"/>
        <end position="272"/>
    </location>
</feature>
<evidence type="ECO:0000256" key="5">
    <source>
        <dbReference type="PIRSR" id="PIRSR004846-1"/>
    </source>
</evidence>
<keyword evidence="4 6" id="KW-0732">Signal</keyword>
<dbReference type="FunFam" id="3.40.190.10:FF:000035">
    <property type="entry name" value="Molybdate ABC transporter substrate-binding protein"/>
    <property type="match status" value="1"/>
</dbReference>
<dbReference type="PANTHER" id="PTHR30632">
    <property type="entry name" value="MOLYBDATE-BINDING PERIPLASMIC PROTEIN"/>
    <property type="match status" value="1"/>
</dbReference>
<dbReference type="Proteomes" id="UP000215596">
    <property type="component" value="Unassembled WGS sequence"/>
</dbReference>
<comment type="caution">
    <text evidence="7">The sequence shown here is derived from an EMBL/GenBank/DDBJ whole genome shotgun (WGS) entry which is preliminary data.</text>
</comment>
<evidence type="ECO:0000256" key="6">
    <source>
        <dbReference type="SAM" id="SignalP"/>
    </source>
</evidence>
<evidence type="ECO:0000313" key="8">
    <source>
        <dbReference type="Proteomes" id="UP000215596"/>
    </source>
</evidence>
<protein>
    <submittedName>
        <fullName evidence="7">Molybdate ABC transporter substrate-binding protein</fullName>
    </submittedName>
</protein>
<dbReference type="InterPro" id="IPR041879">
    <property type="entry name" value="YvgL-like_PBP2"/>
</dbReference>
<dbReference type="Gene3D" id="3.40.190.10">
    <property type="entry name" value="Periplasmic binding protein-like II"/>
    <property type="match status" value="2"/>
</dbReference>
<evidence type="ECO:0000256" key="1">
    <source>
        <dbReference type="ARBA" id="ARBA00009175"/>
    </source>
</evidence>
<dbReference type="GO" id="GO:1901359">
    <property type="term" value="F:tungstate binding"/>
    <property type="evidence" value="ECO:0007669"/>
    <property type="project" value="UniProtKB-ARBA"/>
</dbReference>
<dbReference type="GO" id="GO:0030973">
    <property type="term" value="F:molybdate ion binding"/>
    <property type="evidence" value="ECO:0007669"/>
    <property type="project" value="UniProtKB-ARBA"/>
</dbReference>
<gene>
    <name evidence="7" type="primary">modA</name>
    <name evidence="7" type="ORF">CHH67_16690</name>
</gene>
<dbReference type="OrthoDB" id="9785015at2"/>
<feature type="signal peptide" evidence="6">
    <location>
        <begin position="1"/>
        <end position="21"/>
    </location>
</feature>
<sequence length="272" mass="29021">MTRYGLPCLLAMMLIILSACAEGQSAAPATSGGESGGAEPPTELIVSAAASLKETLEEAGRRFEASHPGVRLRFNFGGSGALVQQLEQGAPADLFISAAREPMERLVHKGVVAEQDIRVLLRNSLVLIERKGSAHIRQLGDITGEQVRIVAVGQPETVPAGSYAREALEHVGLWEAVETKAVYAKDVTAVLTYVESGNADAGFVYETDALQSDQVETVLRLDPELHSPIEYPAAVPLIASHPKEAAELLAFLSTDEVKDIFEQAGFVVMEGM</sequence>
<dbReference type="CDD" id="cd13537">
    <property type="entry name" value="PBP2_YvgL_like"/>
    <property type="match status" value="1"/>
</dbReference>
<feature type="binding site" evidence="5">
    <location>
        <position position="79"/>
    </location>
    <ligand>
        <name>molybdate</name>
        <dbReference type="ChEBI" id="CHEBI:36264"/>
    </ligand>
</feature>
<comment type="similarity">
    <text evidence="1">Belongs to the bacterial solute-binding protein ModA family.</text>
</comment>
<dbReference type="AlphaFoldDB" id="A0A268EPE6"/>
<dbReference type="NCBIfam" id="TIGR01256">
    <property type="entry name" value="modA"/>
    <property type="match status" value="1"/>
</dbReference>
<accession>A0A268EPE6</accession>
<reference evidence="7 8" key="1">
    <citation type="submission" date="2017-07" db="EMBL/GenBank/DDBJ databases">
        <title>Isolation and whole genome analysis of endospore-forming bacteria from heroin.</title>
        <authorList>
            <person name="Kalinowski J."/>
            <person name="Ahrens B."/>
            <person name="Al-Dilaimi A."/>
            <person name="Winkler A."/>
            <person name="Wibberg D."/>
            <person name="Schleenbecker U."/>
            <person name="Ruckert C."/>
            <person name="Wolfel R."/>
            <person name="Grass G."/>
        </authorList>
    </citation>
    <scope>NUCLEOTIDE SEQUENCE [LARGE SCALE GENOMIC DNA]</scope>
    <source>
        <strain evidence="7 8">7537-G1</strain>
    </source>
</reference>
<proteinExistence type="inferred from homology"/>
<organism evidence="7 8">
    <name type="scientific">Paenibacillus campinasensis</name>
    <dbReference type="NCBI Taxonomy" id="66347"/>
    <lineage>
        <taxon>Bacteria</taxon>
        <taxon>Bacillati</taxon>
        <taxon>Bacillota</taxon>
        <taxon>Bacilli</taxon>
        <taxon>Bacillales</taxon>
        <taxon>Paenibacillaceae</taxon>
        <taxon>Paenibacillus</taxon>
    </lineage>
</organism>
<dbReference type="PIRSF" id="PIRSF004846">
    <property type="entry name" value="ModA"/>
    <property type="match status" value="1"/>
</dbReference>
<evidence type="ECO:0000313" key="7">
    <source>
        <dbReference type="EMBL" id="PAD75000.1"/>
    </source>
</evidence>
<evidence type="ECO:0000256" key="2">
    <source>
        <dbReference type="ARBA" id="ARBA00022505"/>
    </source>
</evidence>
<feature type="binding site" evidence="5">
    <location>
        <position position="187"/>
    </location>
    <ligand>
        <name>molybdate</name>
        <dbReference type="ChEBI" id="CHEBI:36264"/>
    </ligand>
</feature>